<dbReference type="InterPro" id="IPR018964">
    <property type="entry name" value="Phage_phiJL001_Gp84_C"/>
</dbReference>
<protein>
    <recommendedName>
        <fullName evidence="1">Bacteriophage phiJL001 Gp84 C-terminal domain-containing protein</fullName>
    </recommendedName>
</protein>
<dbReference type="GeneID" id="28249773"/>
<organism evidence="2 3">
    <name type="scientific">Tritonibacter mobilis F1926</name>
    <dbReference type="NCBI Taxonomy" id="1265309"/>
    <lineage>
        <taxon>Bacteria</taxon>
        <taxon>Pseudomonadati</taxon>
        <taxon>Pseudomonadota</taxon>
        <taxon>Alphaproteobacteria</taxon>
        <taxon>Rhodobacterales</taxon>
        <taxon>Paracoccaceae</taxon>
        <taxon>Tritonibacter</taxon>
    </lineage>
</organism>
<dbReference type="InterPro" id="IPR011928">
    <property type="entry name" value="Phage_phiJL001_Gp84"/>
</dbReference>
<dbReference type="NCBIfam" id="TIGR02218">
    <property type="entry name" value="phg_TIGR02218"/>
    <property type="match status" value="1"/>
</dbReference>
<evidence type="ECO:0000313" key="2">
    <source>
        <dbReference type="EMBL" id="ANP40709.1"/>
    </source>
</evidence>
<proteinExistence type="predicted"/>
<dbReference type="STRING" id="1265309.K529_008035"/>
<feature type="domain" description="Bacteriophage phiJL001 Gp84 C-terminal" evidence="1">
    <location>
        <begin position="194"/>
        <end position="274"/>
    </location>
</feature>
<dbReference type="Pfam" id="PF09356">
    <property type="entry name" value="Phage_BR0599"/>
    <property type="match status" value="1"/>
</dbReference>
<dbReference type="RefSeq" id="WP_046002131.1">
    <property type="nucleotide sequence ID" value="NZ_CP015230.1"/>
</dbReference>
<dbReference type="EMBL" id="CP015230">
    <property type="protein sequence ID" value="ANP40709.1"/>
    <property type="molecule type" value="Genomic_DNA"/>
</dbReference>
<dbReference type="Proteomes" id="UP000013243">
    <property type="component" value="Chromosome"/>
</dbReference>
<evidence type="ECO:0000313" key="3">
    <source>
        <dbReference type="Proteomes" id="UP000013243"/>
    </source>
</evidence>
<dbReference type="AlphaFoldDB" id="A0A1B1A299"/>
<dbReference type="OrthoDB" id="1633386at2"/>
<name>A0A1B1A299_9RHOB</name>
<sequence>MDREGLNTHLKSGATTVCRAWAVSRADGVTLGFTDHDRDLSFDGVTFRAGTGLTARSLMQSTGLAVDNSEALGALSSDAVREADIESGRYDGAEVRAWLVNWADTTQRALQFRGSLGEIRRAGGAFEAELRGLTEGLNQPLGRVFQTPCSAVLGDAACKFDLNTAGYVADVSVENTNEGQHFTWGALDGFAPEWFTGGRLTVLSGAGAGLWAPIRSDSTSERREITLWQPIRADIQPGDMVRLTAGCDKRMSTCRLKFDNLVNYQGFPDIPGEDWMVAVPKRNGQNTGGSRR</sequence>
<reference evidence="2 3" key="1">
    <citation type="journal article" date="2016" name="ISME J.">
        <title>Global occurrence and heterogeneity of the Roseobacter-clade species Ruegeria mobilis.</title>
        <authorList>
            <person name="Sonnenschein E."/>
            <person name="Gram L."/>
        </authorList>
    </citation>
    <scope>NUCLEOTIDE SEQUENCE [LARGE SCALE GENOMIC DNA]</scope>
    <source>
        <strain evidence="2 3">F1926</strain>
    </source>
</reference>
<dbReference type="Pfam" id="PF09931">
    <property type="entry name" value="Phage_phiJL001_Gp84_N"/>
    <property type="match status" value="1"/>
</dbReference>
<gene>
    <name evidence="2" type="ORF">K529_008035</name>
</gene>
<accession>A0A1B1A299</accession>
<dbReference type="KEGG" id="rmb:K529_008035"/>
<evidence type="ECO:0000259" key="1">
    <source>
        <dbReference type="Pfam" id="PF09356"/>
    </source>
</evidence>